<keyword evidence="2" id="KW-1185">Reference proteome</keyword>
<dbReference type="InterPro" id="IPR008271">
    <property type="entry name" value="Ser/Thr_kinase_AS"/>
</dbReference>
<dbReference type="EMBL" id="MU866016">
    <property type="protein sequence ID" value="KAK4442435.1"/>
    <property type="molecule type" value="Genomic_DNA"/>
</dbReference>
<sequence length="52" mass="6111">MKEVFSQVCLGLRSLYRYNIAYGDVKMENVLVFNRPHLETEEGKRSYEGSPR</sequence>
<gene>
    <name evidence="1" type="ORF">QBC34DRAFT_418710</name>
</gene>
<reference evidence="1" key="1">
    <citation type="journal article" date="2023" name="Mol. Phylogenet. Evol.">
        <title>Genome-scale phylogeny and comparative genomics of the fungal order Sordariales.</title>
        <authorList>
            <person name="Hensen N."/>
            <person name="Bonometti L."/>
            <person name="Westerberg I."/>
            <person name="Brannstrom I.O."/>
            <person name="Guillou S."/>
            <person name="Cros-Aarteil S."/>
            <person name="Calhoun S."/>
            <person name="Haridas S."/>
            <person name="Kuo A."/>
            <person name="Mondo S."/>
            <person name="Pangilinan J."/>
            <person name="Riley R."/>
            <person name="LaButti K."/>
            <person name="Andreopoulos B."/>
            <person name="Lipzen A."/>
            <person name="Chen C."/>
            <person name="Yan M."/>
            <person name="Daum C."/>
            <person name="Ng V."/>
            <person name="Clum A."/>
            <person name="Steindorff A."/>
            <person name="Ohm R.A."/>
            <person name="Martin F."/>
            <person name="Silar P."/>
            <person name="Natvig D.O."/>
            <person name="Lalanne C."/>
            <person name="Gautier V."/>
            <person name="Ament-Velasquez S.L."/>
            <person name="Kruys A."/>
            <person name="Hutchinson M.I."/>
            <person name="Powell A.J."/>
            <person name="Barry K."/>
            <person name="Miller A.N."/>
            <person name="Grigoriev I.V."/>
            <person name="Debuchy R."/>
            <person name="Gladieux P."/>
            <person name="Hiltunen Thoren M."/>
            <person name="Johannesson H."/>
        </authorList>
    </citation>
    <scope>NUCLEOTIDE SEQUENCE</scope>
    <source>
        <strain evidence="1">PSN243</strain>
    </source>
</reference>
<protein>
    <recommendedName>
        <fullName evidence="3">Protein kinase domain-containing protein</fullName>
    </recommendedName>
</protein>
<reference evidence="1" key="2">
    <citation type="submission" date="2023-05" db="EMBL/GenBank/DDBJ databases">
        <authorList>
            <consortium name="Lawrence Berkeley National Laboratory"/>
            <person name="Steindorff A."/>
            <person name="Hensen N."/>
            <person name="Bonometti L."/>
            <person name="Westerberg I."/>
            <person name="Brannstrom I.O."/>
            <person name="Guillou S."/>
            <person name="Cros-Aarteil S."/>
            <person name="Calhoun S."/>
            <person name="Haridas S."/>
            <person name="Kuo A."/>
            <person name="Mondo S."/>
            <person name="Pangilinan J."/>
            <person name="Riley R."/>
            <person name="Labutti K."/>
            <person name="Andreopoulos B."/>
            <person name="Lipzen A."/>
            <person name="Chen C."/>
            <person name="Yanf M."/>
            <person name="Daum C."/>
            <person name="Ng V."/>
            <person name="Clum A."/>
            <person name="Ohm R."/>
            <person name="Martin F."/>
            <person name="Silar P."/>
            <person name="Natvig D."/>
            <person name="Lalanne C."/>
            <person name="Gautier V."/>
            <person name="Ament-Velasquez S.L."/>
            <person name="Kruys A."/>
            <person name="Hutchinson M.I."/>
            <person name="Powell A.J."/>
            <person name="Barry K."/>
            <person name="Miller A.N."/>
            <person name="Grigoriev I.V."/>
            <person name="Debuchy R."/>
            <person name="Gladieux P."/>
            <person name="Thoren M.H."/>
            <person name="Johannesson H."/>
        </authorList>
    </citation>
    <scope>NUCLEOTIDE SEQUENCE</scope>
    <source>
        <strain evidence="1">PSN243</strain>
    </source>
</reference>
<evidence type="ECO:0008006" key="3">
    <source>
        <dbReference type="Google" id="ProtNLM"/>
    </source>
</evidence>
<evidence type="ECO:0000313" key="2">
    <source>
        <dbReference type="Proteomes" id="UP001321760"/>
    </source>
</evidence>
<dbReference type="SUPFAM" id="SSF56112">
    <property type="entry name" value="Protein kinase-like (PK-like)"/>
    <property type="match status" value="1"/>
</dbReference>
<name>A0AAV9G1Q0_9PEZI</name>
<comment type="caution">
    <text evidence="1">The sequence shown here is derived from an EMBL/GenBank/DDBJ whole genome shotgun (WGS) entry which is preliminary data.</text>
</comment>
<dbReference type="Proteomes" id="UP001321760">
    <property type="component" value="Unassembled WGS sequence"/>
</dbReference>
<dbReference type="PROSITE" id="PS00108">
    <property type="entry name" value="PROTEIN_KINASE_ST"/>
    <property type="match status" value="1"/>
</dbReference>
<evidence type="ECO:0000313" key="1">
    <source>
        <dbReference type="EMBL" id="KAK4442435.1"/>
    </source>
</evidence>
<dbReference type="AlphaFoldDB" id="A0AAV9G1Q0"/>
<dbReference type="GO" id="GO:0004672">
    <property type="term" value="F:protein kinase activity"/>
    <property type="evidence" value="ECO:0007669"/>
    <property type="project" value="InterPro"/>
</dbReference>
<accession>A0AAV9G1Q0</accession>
<organism evidence="1 2">
    <name type="scientific">Podospora aff. communis PSN243</name>
    <dbReference type="NCBI Taxonomy" id="3040156"/>
    <lineage>
        <taxon>Eukaryota</taxon>
        <taxon>Fungi</taxon>
        <taxon>Dikarya</taxon>
        <taxon>Ascomycota</taxon>
        <taxon>Pezizomycotina</taxon>
        <taxon>Sordariomycetes</taxon>
        <taxon>Sordariomycetidae</taxon>
        <taxon>Sordariales</taxon>
        <taxon>Podosporaceae</taxon>
        <taxon>Podospora</taxon>
    </lineage>
</organism>
<dbReference type="Gene3D" id="1.10.510.10">
    <property type="entry name" value="Transferase(Phosphotransferase) domain 1"/>
    <property type="match status" value="1"/>
</dbReference>
<dbReference type="InterPro" id="IPR011009">
    <property type="entry name" value="Kinase-like_dom_sf"/>
</dbReference>
<proteinExistence type="predicted"/>